<keyword evidence="3" id="KW-1185">Reference proteome</keyword>
<feature type="signal peptide" evidence="1">
    <location>
        <begin position="1"/>
        <end position="25"/>
    </location>
</feature>
<name>A0A3N4LN03_9PEZI</name>
<dbReference type="OrthoDB" id="5394061at2759"/>
<organism evidence="2 3">
    <name type="scientific">Terfezia boudieri ATCC MYA-4762</name>
    <dbReference type="NCBI Taxonomy" id="1051890"/>
    <lineage>
        <taxon>Eukaryota</taxon>
        <taxon>Fungi</taxon>
        <taxon>Dikarya</taxon>
        <taxon>Ascomycota</taxon>
        <taxon>Pezizomycotina</taxon>
        <taxon>Pezizomycetes</taxon>
        <taxon>Pezizales</taxon>
        <taxon>Pezizaceae</taxon>
        <taxon>Terfezia</taxon>
    </lineage>
</organism>
<accession>A0A3N4LN03</accession>
<keyword evidence="1" id="KW-0732">Signal</keyword>
<sequence>MFVKAFLSLAFLFLSGFIFITPSLAARDKNGHWIPLPPCGEFCYTLHSGKSSCSTWEVKLAASTENCYCHDDDFLHNFIDCAVNSDYCTNRQDVNRSLTYIIDDCEQAGNRLMPYKFEELYSWFSVVEKVKKTSVAMPVEPTTYTWTFSGMNSYLEVIPTVYPCGHKPTTSIVGKSIRGISGDTIPTYPTTSAEAIQTTITEAVMVTVTVQVTAAQSPQHDASSLGKIETMDFCPTNITITHTKPLITTVYSSMDYTIVTEDTRSDRPTSPYTFWDSMLTTAPTESAATETNTSSERSNFSGKRNVFFAVMGMLFSMILLRVF</sequence>
<reference evidence="2 3" key="1">
    <citation type="journal article" date="2018" name="Nat. Ecol. Evol.">
        <title>Pezizomycetes genomes reveal the molecular basis of ectomycorrhizal truffle lifestyle.</title>
        <authorList>
            <person name="Murat C."/>
            <person name="Payen T."/>
            <person name="Noel B."/>
            <person name="Kuo A."/>
            <person name="Morin E."/>
            <person name="Chen J."/>
            <person name="Kohler A."/>
            <person name="Krizsan K."/>
            <person name="Balestrini R."/>
            <person name="Da Silva C."/>
            <person name="Montanini B."/>
            <person name="Hainaut M."/>
            <person name="Levati E."/>
            <person name="Barry K.W."/>
            <person name="Belfiori B."/>
            <person name="Cichocki N."/>
            <person name="Clum A."/>
            <person name="Dockter R.B."/>
            <person name="Fauchery L."/>
            <person name="Guy J."/>
            <person name="Iotti M."/>
            <person name="Le Tacon F."/>
            <person name="Lindquist E.A."/>
            <person name="Lipzen A."/>
            <person name="Malagnac F."/>
            <person name="Mello A."/>
            <person name="Molinier V."/>
            <person name="Miyauchi S."/>
            <person name="Poulain J."/>
            <person name="Riccioni C."/>
            <person name="Rubini A."/>
            <person name="Sitrit Y."/>
            <person name="Splivallo R."/>
            <person name="Traeger S."/>
            <person name="Wang M."/>
            <person name="Zifcakova L."/>
            <person name="Wipf D."/>
            <person name="Zambonelli A."/>
            <person name="Paolocci F."/>
            <person name="Nowrousian M."/>
            <person name="Ottonello S."/>
            <person name="Baldrian P."/>
            <person name="Spatafora J.W."/>
            <person name="Henrissat B."/>
            <person name="Nagy L.G."/>
            <person name="Aury J.M."/>
            <person name="Wincker P."/>
            <person name="Grigoriev I.V."/>
            <person name="Bonfante P."/>
            <person name="Martin F.M."/>
        </authorList>
    </citation>
    <scope>NUCLEOTIDE SEQUENCE [LARGE SCALE GENOMIC DNA]</scope>
    <source>
        <strain evidence="2 3">ATCC MYA-4762</strain>
    </source>
</reference>
<evidence type="ECO:0000313" key="2">
    <source>
        <dbReference type="EMBL" id="RPB24297.1"/>
    </source>
</evidence>
<dbReference type="EMBL" id="ML121542">
    <property type="protein sequence ID" value="RPB24297.1"/>
    <property type="molecule type" value="Genomic_DNA"/>
</dbReference>
<dbReference type="Proteomes" id="UP000267821">
    <property type="component" value="Unassembled WGS sequence"/>
</dbReference>
<dbReference type="AlphaFoldDB" id="A0A3N4LN03"/>
<protein>
    <recommendedName>
        <fullName evidence="4">Extracellular membrane protein CFEM domain-containing protein</fullName>
    </recommendedName>
</protein>
<evidence type="ECO:0000256" key="1">
    <source>
        <dbReference type="SAM" id="SignalP"/>
    </source>
</evidence>
<dbReference type="InParanoid" id="A0A3N4LN03"/>
<proteinExistence type="predicted"/>
<evidence type="ECO:0000313" key="3">
    <source>
        <dbReference type="Proteomes" id="UP000267821"/>
    </source>
</evidence>
<feature type="chain" id="PRO_5018296326" description="Extracellular membrane protein CFEM domain-containing protein" evidence="1">
    <location>
        <begin position="26"/>
        <end position="323"/>
    </location>
</feature>
<gene>
    <name evidence="2" type="ORF">L211DRAFT_189048</name>
</gene>
<evidence type="ECO:0008006" key="4">
    <source>
        <dbReference type="Google" id="ProtNLM"/>
    </source>
</evidence>